<dbReference type="KEGG" id="osg:BST96_12045"/>
<evidence type="ECO:0000313" key="9">
    <source>
        <dbReference type="EMBL" id="ARN76389.1"/>
    </source>
</evidence>
<reference evidence="9 10" key="1">
    <citation type="submission" date="2016-11" db="EMBL/GenBank/DDBJ databases">
        <title>Trade-off between light-utilization and light-protection in marine flavobacteria.</title>
        <authorList>
            <person name="Kumagai Y."/>
        </authorList>
    </citation>
    <scope>NUCLEOTIDE SEQUENCE [LARGE SCALE GENOMIC DNA]</scope>
    <source>
        <strain evidence="9 10">NBRC 107125</strain>
    </source>
</reference>
<dbReference type="SUPFAM" id="SSF81345">
    <property type="entry name" value="ABC transporter involved in vitamin B12 uptake, BtuC"/>
    <property type="match status" value="1"/>
</dbReference>
<name>A0A1X9NLZ6_9GAMM</name>
<comment type="similarity">
    <text evidence="2">Belongs to the binding-protein-dependent transport system permease family. FecCD subfamily.</text>
</comment>
<dbReference type="CDD" id="cd06550">
    <property type="entry name" value="TM_ABC_iron-siderophores_like"/>
    <property type="match status" value="1"/>
</dbReference>
<feature type="transmembrane region" description="Helical" evidence="8">
    <location>
        <begin position="114"/>
        <end position="134"/>
    </location>
</feature>
<evidence type="ECO:0000256" key="5">
    <source>
        <dbReference type="ARBA" id="ARBA00022692"/>
    </source>
</evidence>
<keyword evidence="7 8" id="KW-0472">Membrane</keyword>
<organism evidence="9 10">
    <name type="scientific">Oceanicoccus sagamiensis</name>
    <dbReference type="NCBI Taxonomy" id="716816"/>
    <lineage>
        <taxon>Bacteria</taxon>
        <taxon>Pseudomonadati</taxon>
        <taxon>Pseudomonadota</taxon>
        <taxon>Gammaproteobacteria</taxon>
        <taxon>Cellvibrionales</taxon>
        <taxon>Spongiibacteraceae</taxon>
        <taxon>Oceanicoccus</taxon>
    </lineage>
</organism>
<keyword evidence="3" id="KW-0813">Transport</keyword>
<proteinExistence type="inferred from homology"/>
<dbReference type="FunFam" id="1.10.3470.10:FF:000001">
    <property type="entry name" value="Vitamin B12 ABC transporter permease BtuC"/>
    <property type="match status" value="1"/>
</dbReference>
<sequence>MIRQGYLLILMTAATIALFFAALHIGPADINILQALIDNLDNSNTLAAMILSEIRLPRALLAVVVGATLGLAGAAMQGLLRNPLAGPGLVGVSNCAALGAVIALYFGWGTAVWFAVPAAGMVGAAISVVLIFMIGGYKSNVMTLLLAGVAVNAVASSLISLALNFAPNPYAMSEMVYWLLGSLANRSLADVQLATPFMIAGWLLILSSGRFLNALSLGEETAQSLGFHLAKQRTIIVIGVALSVGAAVSVSGNIGFVGLLVPHILRPLVGYEPGRLLAASAFGGALMVLIADIAVQIISPDQELKLGVVTALVGGPFFLYLIIKTRNTLI</sequence>
<feature type="transmembrane region" description="Helical" evidence="8">
    <location>
        <begin position="88"/>
        <end position="108"/>
    </location>
</feature>
<evidence type="ECO:0000313" key="10">
    <source>
        <dbReference type="Proteomes" id="UP000193450"/>
    </source>
</evidence>
<keyword evidence="5 8" id="KW-0812">Transmembrane</keyword>
<evidence type="ECO:0000256" key="2">
    <source>
        <dbReference type="ARBA" id="ARBA00007935"/>
    </source>
</evidence>
<evidence type="ECO:0000256" key="6">
    <source>
        <dbReference type="ARBA" id="ARBA00022989"/>
    </source>
</evidence>
<feature type="transmembrane region" description="Helical" evidence="8">
    <location>
        <begin position="141"/>
        <end position="163"/>
    </location>
</feature>
<evidence type="ECO:0000256" key="8">
    <source>
        <dbReference type="SAM" id="Phobius"/>
    </source>
</evidence>
<keyword evidence="4" id="KW-1003">Cell membrane</keyword>
<protein>
    <submittedName>
        <fullName evidence="9">ABC transporter permease</fullName>
    </submittedName>
</protein>
<dbReference type="Gene3D" id="1.10.3470.10">
    <property type="entry name" value="ABC transporter involved in vitamin B12 uptake, BtuC"/>
    <property type="match status" value="1"/>
</dbReference>
<dbReference type="EMBL" id="CP019343">
    <property type="protein sequence ID" value="ARN76389.1"/>
    <property type="molecule type" value="Genomic_DNA"/>
</dbReference>
<keyword evidence="6 8" id="KW-1133">Transmembrane helix</keyword>
<dbReference type="GO" id="GO:0005886">
    <property type="term" value="C:plasma membrane"/>
    <property type="evidence" value="ECO:0007669"/>
    <property type="project" value="UniProtKB-SubCell"/>
</dbReference>
<evidence type="ECO:0000256" key="4">
    <source>
        <dbReference type="ARBA" id="ARBA00022475"/>
    </source>
</evidence>
<feature type="transmembrane region" description="Helical" evidence="8">
    <location>
        <begin position="304"/>
        <end position="323"/>
    </location>
</feature>
<dbReference type="GO" id="GO:0022857">
    <property type="term" value="F:transmembrane transporter activity"/>
    <property type="evidence" value="ECO:0007669"/>
    <property type="project" value="InterPro"/>
</dbReference>
<dbReference type="Proteomes" id="UP000193450">
    <property type="component" value="Chromosome"/>
</dbReference>
<dbReference type="InterPro" id="IPR037294">
    <property type="entry name" value="ABC_BtuC-like"/>
</dbReference>
<gene>
    <name evidence="9" type="ORF">BST96_12045</name>
</gene>
<dbReference type="Pfam" id="PF01032">
    <property type="entry name" value="FecCD"/>
    <property type="match status" value="1"/>
</dbReference>
<dbReference type="GO" id="GO:0033214">
    <property type="term" value="P:siderophore-iron import into cell"/>
    <property type="evidence" value="ECO:0007669"/>
    <property type="project" value="TreeGrafter"/>
</dbReference>
<evidence type="ECO:0000256" key="1">
    <source>
        <dbReference type="ARBA" id="ARBA00004651"/>
    </source>
</evidence>
<dbReference type="PANTHER" id="PTHR30472:SF25">
    <property type="entry name" value="ABC TRANSPORTER PERMEASE PROTEIN MJ0876-RELATED"/>
    <property type="match status" value="1"/>
</dbReference>
<keyword evidence="10" id="KW-1185">Reference proteome</keyword>
<feature type="transmembrane region" description="Helical" evidence="8">
    <location>
        <begin position="197"/>
        <end position="215"/>
    </location>
</feature>
<feature type="transmembrane region" description="Helical" evidence="8">
    <location>
        <begin position="276"/>
        <end position="298"/>
    </location>
</feature>
<dbReference type="InterPro" id="IPR000522">
    <property type="entry name" value="ABC_transptr_permease_BtuC"/>
</dbReference>
<accession>A0A1X9NLZ6</accession>
<dbReference type="AlphaFoldDB" id="A0A1X9NLZ6"/>
<evidence type="ECO:0000256" key="7">
    <source>
        <dbReference type="ARBA" id="ARBA00023136"/>
    </source>
</evidence>
<dbReference type="OrthoDB" id="9055647at2"/>
<comment type="subcellular location">
    <subcellularLocation>
        <location evidence="1">Cell membrane</location>
        <topology evidence="1">Multi-pass membrane protein</topology>
    </subcellularLocation>
</comment>
<dbReference type="STRING" id="716816.BST96_12045"/>
<feature type="transmembrane region" description="Helical" evidence="8">
    <location>
        <begin position="59"/>
        <end position="76"/>
    </location>
</feature>
<evidence type="ECO:0000256" key="3">
    <source>
        <dbReference type="ARBA" id="ARBA00022448"/>
    </source>
</evidence>
<feature type="transmembrane region" description="Helical" evidence="8">
    <location>
        <begin position="7"/>
        <end position="26"/>
    </location>
</feature>
<feature type="transmembrane region" description="Helical" evidence="8">
    <location>
        <begin position="235"/>
        <end position="264"/>
    </location>
</feature>
<dbReference type="PANTHER" id="PTHR30472">
    <property type="entry name" value="FERRIC ENTEROBACTIN TRANSPORT SYSTEM PERMEASE PROTEIN"/>
    <property type="match status" value="1"/>
</dbReference>